<dbReference type="InterPro" id="IPR036390">
    <property type="entry name" value="WH_DNA-bd_sf"/>
</dbReference>
<dbReference type="PRINTS" id="PR00035">
    <property type="entry name" value="HTHGNTR"/>
</dbReference>
<dbReference type="RefSeq" id="WP_201170241.1">
    <property type="nucleotide sequence ID" value="NZ_JAEPWM010000003.1"/>
</dbReference>
<dbReference type="SUPFAM" id="SSF64288">
    <property type="entry name" value="Chorismate lyase-like"/>
    <property type="match status" value="1"/>
</dbReference>
<dbReference type="PANTHER" id="PTHR44846">
    <property type="entry name" value="MANNOSYL-D-GLYCERATE TRANSPORT/METABOLISM SYSTEM REPRESSOR MNGR-RELATED"/>
    <property type="match status" value="1"/>
</dbReference>
<dbReference type="CDD" id="cd07377">
    <property type="entry name" value="WHTH_GntR"/>
    <property type="match status" value="1"/>
</dbReference>
<evidence type="ECO:0000313" key="5">
    <source>
        <dbReference type="EMBL" id="MBK6006575.1"/>
    </source>
</evidence>
<feature type="domain" description="HTH gntR-type" evidence="4">
    <location>
        <begin position="10"/>
        <end position="78"/>
    </location>
</feature>
<dbReference type="GO" id="GO:0003700">
    <property type="term" value="F:DNA-binding transcription factor activity"/>
    <property type="evidence" value="ECO:0007669"/>
    <property type="project" value="InterPro"/>
</dbReference>
<evidence type="ECO:0000256" key="1">
    <source>
        <dbReference type="ARBA" id="ARBA00023015"/>
    </source>
</evidence>
<dbReference type="Gene3D" id="1.10.10.10">
    <property type="entry name" value="Winged helix-like DNA-binding domain superfamily/Winged helix DNA-binding domain"/>
    <property type="match status" value="1"/>
</dbReference>
<dbReference type="InterPro" id="IPR000524">
    <property type="entry name" value="Tscrpt_reg_HTH_GntR"/>
</dbReference>
<comment type="caution">
    <text evidence="5">The sequence shown here is derived from an EMBL/GenBank/DDBJ whole genome shotgun (WGS) entry which is preliminary data.</text>
</comment>
<protein>
    <submittedName>
        <fullName evidence="5">GntR family transcriptional regulator</fullName>
    </submittedName>
</protein>
<dbReference type="EMBL" id="JAEPWM010000003">
    <property type="protein sequence ID" value="MBK6006575.1"/>
    <property type="molecule type" value="Genomic_DNA"/>
</dbReference>
<dbReference type="Proteomes" id="UP000630528">
    <property type="component" value="Unassembled WGS sequence"/>
</dbReference>
<keyword evidence="6" id="KW-1185">Reference proteome</keyword>
<evidence type="ECO:0000259" key="4">
    <source>
        <dbReference type="PROSITE" id="PS50949"/>
    </source>
</evidence>
<evidence type="ECO:0000256" key="3">
    <source>
        <dbReference type="ARBA" id="ARBA00023163"/>
    </source>
</evidence>
<dbReference type="Pfam" id="PF07702">
    <property type="entry name" value="UTRA"/>
    <property type="match status" value="1"/>
</dbReference>
<gene>
    <name evidence="5" type="ORF">JJB11_10770</name>
</gene>
<reference evidence="5" key="1">
    <citation type="journal article" date="2012" name="J. Microbiol. Biotechnol.">
        <title>Ramlibacter ginsenosidimutans sp. nov., with ginsenoside-converting activity.</title>
        <authorList>
            <person name="Wang L."/>
            <person name="An D.S."/>
            <person name="Kim S.G."/>
            <person name="Jin F.X."/>
            <person name="Kim S.C."/>
            <person name="Lee S.T."/>
            <person name="Im W.T."/>
        </authorList>
    </citation>
    <scope>NUCLEOTIDE SEQUENCE</scope>
    <source>
        <strain evidence="5">KACC 17527</strain>
    </source>
</reference>
<dbReference type="PANTHER" id="PTHR44846:SF1">
    <property type="entry name" value="MANNOSYL-D-GLYCERATE TRANSPORT_METABOLISM SYSTEM REPRESSOR MNGR-RELATED"/>
    <property type="match status" value="1"/>
</dbReference>
<dbReference type="InterPro" id="IPR011663">
    <property type="entry name" value="UTRA"/>
</dbReference>
<dbReference type="SUPFAM" id="SSF46785">
    <property type="entry name" value="Winged helix' DNA-binding domain"/>
    <property type="match status" value="1"/>
</dbReference>
<keyword evidence="2" id="KW-0238">DNA-binding</keyword>
<organism evidence="5 6">
    <name type="scientific">Ramlibacter ginsenosidimutans</name>
    <dbReference type="NCBI Taxonomy" id="502333"/>
    <lineage>
        <taxon>Bacteria</taxon>
        <taxon>Pseudomonadati</taxon>
        <taxon>Pseudomonadota</taxon>
        <taxon>Betaproteobacteria</taxon>
        <taxon>Burkholderiales</taxon>
        <taxon>Comamonadaceae</taxon>
        <taxon>Ramlibacter</taxon>
    </lineage>
</organism>
<dbReference type="PROSITE" id="PS50949">
    <property type="entry name" value="HTH_GNTR"/>
    <property type="match status" value="1"/>
</dbReference>
<dbReference type="AlphaFoldDB" id="A0A934WMF8"/>
<dbReference type="SMART" id="SM00345">
    <property type="entry name" value="HTH_GNTR"/>
    <property type="match status" value="1"/>
</dbReference>
<dbReference type="SMART" id="SM00866">
    <property type="entry name" value="UTRA"/>
    <property type="match status" value="1"/>
</dbReference>
<keyword evidence="3" id="KW-0804">Transcription</keyword>
<evidence type="ECO:0000256" key="2">
    <source>
        <dbReference type="ARBA" id="ARBA00023125"/>
    </source>
</evidence>
<sequence length="251" mass="27861">MNHASLNGPQAKYVQMYQVLRSRLEMGVWRQGQTLPAIPVLMDEFGASRVTVREAMQLLEKEGLIRRQRGIGTTVQAQPQSQRWVRIATTLDELLGTLASVQPKVLNIDDHAGLPDVQLPADGMPARQYVRMQRLHVHEGAPYCVIDLSIESALFKRHRKAFMEQPALLVMHADRKLHIASARQDLSIRCADLVEAKHLSIAPGSPVAEVRRVLTDDAGVVVYAAVVVYPSHMVRLSMDLLAAPGETAARK</sequence>
<dbReference type="Pfam" id="PF00392">
    <property type="entry name" value="GntR"/>
    <property type="match status" value="1"/>
</dbReference>
<reference evidence="5" key="2">
    <citation type="submission" date="2021-01" db="EMBL/GenBank/DDBJ databases">
        <authorList>
            <person name="Kang M."/>
        </authorList>
    </citation>
    <scope>NUCLEOTIDE SEQUENCE</scope>
    <source>
        <strain evidence="5">KACC 17527</strain>
    </source>
</reference>
<dbReference type="GO" id="GO:0045892">
    <property type="term" value="P:negative regulation of DNA-templated transcription"/>
    <property type="evidence" value="ECO:0007669"/>
    <property type="project" value="TreeGrafter"/>
</dbReference>
<proteinExistence type="predicted"/>
<evidence type="ECO:0000313" key="6">
    <source>
        <dbReference type="Proteomes" id="UP000630528"/>
    </source>
</evidence>
<dbReference type="InterPro" id="IPR036388">
    <property type="entry name" value="WH-like_DNA-bd_sf"/>
</dbReference>
<accession>A0A934WMF8</accession>
<dbReference type="InterPro" id="IPR050679">
    <property type="entry name" value="Bact_HTH_transcr_reg"/>
</dbReference>
<dbReference type="GO" id="GO:0003677">
    <property type="term" value="F:DNA binding"/>
    <property type="evidence" value="ECO:0007669"/>
    <property type="project" value="UniProtKB-KW"/>
</dbReference>
<dbReference type="Gene3D" id="3.40.1410.10">
    <property type="entry name" value="Chorismate lyase-like"/>
    <property type="match status" value="1"/>
</dbReference>
<dbReference type="InterPro" id="IPR028978">
    <property type="entry name" value="Chorismate_lyase_/UTRA_dom_sf"/>
</dbReference>
<name>A0A934WMF8_9BURK</name>
<keyword evidence="1" id="KW-0805">Transcription regulation</keyword>